<sequence length="277" mass="30058">MNRNIGMRALSVLLAMLQVSVAMVPAVAAQSEKRFEEELLQNMGIKVNSIDTELCDYKTVGDTVFFNGNVKFDAESGVSGKFERIYADQQVSGYYSKNGSYHIESVGTNYRSAIDAQVISESSDAITLKIEQVVVKNGVVKVSSDIVTLPKTERPDINDFGGVSSIGLTSDKTKIDLPSMAPPGSTLVFNDVQYFYLVYGTAALAVVAAYFGVLPAVILGLAAVALEAAADYGDFDTEDCYLDVWLVPEPHPSAPILIEVDYIYLNTFFSLCDAYDS</sequence>
<name>A0AAX4FWV2_9EURY</name>
<keyword evidence="1" id="KW-0812">Transmembrane</keyword>
<accession>A0AAX4FWV2</accession>
<evidence type="ECO:0000256" key="1">
    <source>
        <dbReference type="SAM" id="Phobius"/>
    </source>
</evidence>
<dbReference type="EMBL" id="CP137642">
    <property type="protein sequence ID" value="WOX58387.1"/>
    <property type="molecule type" value="Genomic_DNA"/>
</dbReference>
<keyword evidence="1" id="KW-1133">Transmembrane helix</keyword>
<gene>
    <name evidence="2" type="ORF">R6Y96_03885</name>
</gene>
<organism evidence="2 3">
    <name type="scientific">Methanoculleus receptaculi</name>
    <dbReference type="NCBI Taxonomy" id="394967"/>
    <lineage>
        <taxon>Archaea</taxon>
        <taxon>Methanobacteriati</taxon>
        <taxon>Methanobacteriota</taxon>
        <taxon>Stenosarchaea group</taxon>
        <taxon>Methanomicrobia</taxon>
        <taxon>Methanomicrobiales</taxon>
        <taxon>Methanomicrobiaceae</taxon>
        <taxon>Methanoculleus</taxon>
    </lineage>
</organism>
<evidence type="ECO:0000313" key="3">
    <source>
        <dbReference type="Proteomes" id="UP001305652"/>
    </source>
</evidence>
<keyword evidence="3" id="KW-1185">Reference proteome</keyword>
<proteinExistence type="predicted"/>
<dbReference type="RefSeq" id="WP_318622207.1">
    <property type="nucleotide sequence ID" value="NZ_CP137642.1"/>
</dbReference>
<dbReference type="GeneID" id="85732268"/>
<protein>
    <submittedName>
        <fullName evidence="2">Uncharacterized protein</fullName>
    </submittedName>
</protein>
<dbReference type="KEGG" id="mrc:R6Y96_03885"/>
<dbReference type="Proteomes" id="UP001305652">
    <property type="component" value="Chromosome"/>
</dbReference>
<evidence type="ECO:0000313" key="2">
    <source>
        <dbReference type="EMBL" id="WOX58387.1"/>
    </source>
</evidence>
<dbReference type="AlphaFoldDB" id="A0AAX4FWV2"/>
<feature type="transmembrane region" description="Helical" evidence="1">
    <location>
        <begin position="194"/>
        <end position="226"/>
    </location>
</feature>
<keyword evidence="1" id="KW-0472">Membrane</keyword>
<reference evidence="2 3" key="1">
    <citation type="submission" date="2023-10" db="EMBL/GenBank/DDBJ databases">
        <title>The complete genome sequence of Methanoculleus receptaculi DSM 18860.</title>
        <authorList>
            <person name="Lai S.-J."/>
            <person name="You Y.-T."/>
            <person name="Chen S.-C."/>
        </authorList>
    </citation>
    <scope>NUCLEOTIDE SEQUENCE [LARGE SCALE GENOMIC DNA]</scope>
    <source>
        <strain evidence="2 3">DSM 18860</strain>
    </source>
</reference>